<proteinExistence type="predicted"/>
<keyword evidence="1" id="KW-0067">ATP-binding</keyword>
<gene>
    <name evidence="3" type="ORF">H2LOC_001225</name>
</gene>
<organism evidence="3 4">
    <name type="scientific">Methylocystis heyeri</name>
    <dbReference type="NCBI Taxonomy" id="391905"/>
    <lineage>
        <taxon>Bacteria</taxon>
        <taxon>Pseudomonadati</taxon>
        <taxon>Pseudomonadota</taxon>
        <taxon>Alphaproteobacteria</taxon>
        <taxon>Hyphomicrobiales</taxon>
        <taxon>Methylocystaceae</taxon>
        <taxon>Methylocystis</taxon>
    </lineage>
</organism>
<dbReference type="Gene3D" id="3.30.1490.20">
    <property type="entry name" value="ATP-grasp fold, A domain"/>
    <property type="match status" value="1"/>
</dbReference>
<dbReference type="Proteomes" id="UP000309061">
    <property type="component" value="Chromosome"/>
</dbReference>
<dbReference type="Gene3D" id="3.30.470.20">
    <property type="entry name" value="ATP-grasp fold, B domain"/>
    <property type="match status" value="1"/>
</dbReference>
<keyword evidence="4" id="KW-1185">Reference proteome</keyword>
<dbReference type="Pfam" id="PF15632">
    <property type="entry name" value="ATPgrasp_Ter"/>
    <property type="match status" value="1"/>
</dbReference>
<feature type="domain" description="ATP-grasp" evidence="2">
    <location>
        <begin position="125"/>
        <end position="315"/>
    </location>
</feature>
<dbReference type="PROSITE" id="PS50975">
    <property type="entry name" value="ATP_GRASP"/>
    <property type="match status" value="1"/>
</dbReference>
<dbReference type="KEGG" id="mhey:H2LOC_001225"/>
<evidence type="ECO:0000313" key="4">
    <source>
        <dbReference type="Proteomes" id="UP000309061"/>
    </source>
</evidence>
<dbReference type="AlphaFoldDB" id="A0A6B8K8R6"/>
<dbReference type="InterPro" id="IPR013815">
    <property type="entry name" value="ATP_grasp_subdomain_1"/>
</dbReference>
<dbReference type="InterPro" id="IPR011761">
    <property type="entry name" value="ATP-grasp"/>
</dbReference>
<protein>
    <recommendedName>
        <fullName evidence="2">ATP-grasp domain-containing protein</fullName>
    </recommendedName>
</protein>
<keyword evidence="1" id="KW-0547">Nucleotide-binding</keyword>
<accession>A0A6B8K8R6</accession>
<evidence type="ECO:0000259" key="2">
    <source>
        <dbReference type="PROSITE" id="PS50975"/>
    </source>
</evidence>
<dbReference type="SUPFAM" id="SSF56059">
    <property type="entry name" value="Glutathione synthetase ATP-binding domain-like"/>
    <property type="match status" value="1"/>
</dbReference>
<name>A0A6B8K8R6_9HYPH</name>
<evidence type="ECO:0000313" key="3">
    <source>
        <dbReference type="EMBL" id="QGM44426.1"/>
    </source>
</evidence>
<dbReference type="GO" id="GO:0046872">
    <property type="term" value="F:metal ion binding"/>
    <property type="evidence" value="ECO:0007669"/>
    <property type="project" value="InterPro"/>
</dbReference>
<reference evidence="3 4" key="1">
    <citation type="submission" date="2019-11" db="EMBL/GenBank/DDBJ databases">
        <title>The genome sequence of Methylocystis heyeri.</title>
        <authorList>
            <person name="Oshkin I.Y."/>
            <person name="Miroshnikov K."/>
            <person name="Dedysh S.N."/>
        </authorList>
    </citation>
    <scope>NUCLEOTIDE SEQUENCE [LARGE SCALE GENOMIC DNA]</scope>
    <source>
        <strain evidence="3 4">H2</strain>
    </source>
</reference>
<evidence type="ECO:0000256" key="1">
    <source>
        <dbReference type="PROSITE-ProRule" id="PRU00409"/>
    </source>
</evidence>
<sequence>MTDRSSLIGRDVAAIVIDGSQNALSVARSLTSLGARVYCLSEPHEPVRYSKGVTRIAEGGANAASWERFLLGPESEWLRGALLLACSDQAIEFLAKKAGDLSKKFVLEEGEPETRLLLLDKFRTYRHARDAGIPTVKFEYVRSFSDMKKASGAFQFPVVLKPIHSPDADRLGGKIVIADDEDEFLRLAPLLEKGVQAVAMEFIPGGDDQLCSYYAYLDEKGHALAEFTKRVVRRSPIHTGSVSYHVTDWNPEAAALGRRLFASLKLKGIGNVEFKRDPRDGQLKIIEVNARFTLGDPLLVRSGVDLTAITVARLTGQPTPPPADYEKGLVLWIPMEDFRTFLQLWRRKEIGWGKWLAEISRARVFPYFSWRDPAPSLRHNVGRAVFVFSSWIRLAKRALTPPALESRATRSAADRSRAP</sequence>
<dbReference type="OrthoDB" id="7625478at2"/>
<dbReference type="GO" id="GO:0005524">
    <property type="term" value="F:ATP binding"/>
    <property type="evidence" value="ECO:0007669"/>
    <property type="project" value="UniProtKB-UniRule"/>
</dbReference>
<dbReference type="EMBL" id="CP046052">
    <property type="protein sequence ID" value="QGM44426.1"/>
    <property type="molecule type" value="Genomic_DNA"/>
</dbReference>
<dbReference type="RefSeq" id="WP_136494729.1">
    <property type="nucleotide sequence ID" value="NZ_CP046052.1"/>
</dbReference>